<evidence type="ECO:0000256" key="1">
    <source>
        <dbReference type="SAM" id="MobiDB-lite"/>
    </source>
</evidence>
<feature type="region of interest" description="Disordered" evidence="1">
    <location>
        <begin position="1"/>
        <end position="57"/>
    </location>
</feature>
<dbReference type="eggNOG" id="ENOG5031DSN">
    <property type="taxonomic scope" value="Bacteria"/>
</dbReference>
<comment type="caution">
    <text evidence="3">The sequence shown here is derived from an EMBL/GenBank/DDBJ whole genome shotgun (WGS) entry which is preliminary data.</text>
</comment>
<accession>A0A017T1T0</accession>
<gene>
    <name evidence="3" type="ORF">CAP_6365</name>
</gene>
<reference evidence="3 4" key="1">
    <citation type="submission" date="2013-05" db="EMBL/GenBank/DDBJ databases">
        <title>Genome assembly of Chondromyces apiculatus DSM 436.</title>
        <authorList>
            <person name="Sharma G."/>
            <person name="Khatri I."/>
            <person name="Kaur C."/>
            <person name="Mayilraj S."/>
            <person name="Subramanian S."/>
        </authorList>
    </citation>
    <scope>NUCLEOTIDE SEQUENCE [LARGE SCALE GENOMIC DNA]</scope>
    <source>
        <strain evidence="3 4">DSM 436</strain>
    </source>
</reference>
<evidence type="ECO:0000256" key="2">
    <source>
        <dbReference type="SAM" id="Phobius"/>
    </source>
</evidence>
<feature type="transmembrane region" description="Helical" evidence="2">
    <location>
        <begin position="60"/>
        <end position="83"/>
    </location>
</feature>
<keyword evidence="2" id="KW-0472">Membrane</keyword>
<name>A0A017T1T0_9BACT</name>
<dbReference type="Proteomes" id="UP000019678">
    <property type="component" value="Unassembled WGS sequence"/>
</dbReference>
<dbReference type="AlphaFoldDB" id="A0A017T1T0"/>
<organism evidence="3 4">
    <name type="scientific">Chondromyces apiculatus DSM 436</name>
    <dbReference type="NCBI Taxonomy" id="1192034"/>
    <lineage>
        <taxon>Bacteria</taxon>
        <taxon>Pseudomonadati</taxon>
        <taxon>Myxococcota</taxon>
        <taxon>Polyangia</taxon>
        <taxon>Polyangiales</taxon>
        <taxon>Polyangiaceae</taxon>
        <taxon>Chondromyces</taxon>
    </lineage>
</organism>
<dbReference type="EMBL" id="ASRX01000053">
    <property type="protein sequence ID" value="EYF02942.1"/>
    <property type="molecule type" value="Genomic_DNA"/>
</dbReference>
<dbReference type="OrthoDB" id="5510381at2"/>
<keyword evidence="2" id="KW-0812">Transmembrane</keyword>
<keyword evidence="4" id="KW-1185">Reference proteome</keyword>
<sequence length="211" mass="23114">MKRHDHELPPLPEDLARGMQALRGMGPTDDLVERALGALPDRRPESARPSSNRERPTSRWLLGSLALAPALAAVGVVAFHLAATRGALGTLPESDPTATLERSEERTLGLDAEGQTWAEFDLVTHHHEGREATVHLEVPESVSVRLPGGDGSFLERSCAESRCLHSFKHSEVDGGPLRVAFAQPGRYEIQVRHESKEARVSERFVVTAIRD</sequence>
<dbReference type="RefSeq" id="WP_044246884.1">
    <property type="nucleotide sequence ID" value="NZ_ASRX01000053.1"/>
</dbReference>
<protein>
    <submittedName>
        <fullName evidence="3">Uncharacterized protein</fullName>
    </submittedName>
</protein>
<feature type="compositionally biased region" description="Basic and acidic residues" evidence="1">
    <location>
        <begin position="40"/>
        <end position="57"/>
    </location>
</feature>
<evidence type="ECO:0000313" key="3">
    <source>
        <dbReference type="EMBL" id="EYF02942.1"/>
    </source>
</evidence>
<proteinExistence type="predicted"/>
<evidence type="ECO:0000313" key="4">
    <source>
        <dbReference type="Proteomes" id="UP000019678"/>
    </source>
</evidence>
<dbReference type="STRING" id="1192034.CAP_6365"/>
<keyword evidence="2" id="KW-1133">Transmembrane helix</keyword>